<organism evidence="12 13">
    <name type="scientific">[Torrubiella] hemipterigena</name>
    <dbReference type="NCBI Taxonomy" id="1531966"/>
    <lineage>
        <taxon>Eukaryota</taxon>
        <taxon>Fungi</taxon>
        <taxon>Dikarya</taxon>
        <taxon>Ascomycota</taxon>
        <taxon>Pezizomycotina</taxon>
        <taxon>Sordariomycetes</taxon>
        <taxon>Hypocreomycetidae</taxon>
        <taxon>Hypocreales</taxon>
        <taxon>Clavicipitaceae</taxon>
        <taxon>Clavicipitaceae incertae sedis</taxon>
        <taxon>'Torrubiella' clade</taxon>
    </lineage>
</organism>
<evidence type="ECO:0000256" key="5">
    <source>
        <dbReference type="ARBA" id="ARBA00022694"/>
    </source>
</evidence>
<evidence type="ECO:0000256" key="8">
    <source>
        <dbReference type="ARBA" id="ARBA00048342"/>
    </source>
</evidence>
<evidence type="ECO:0000256" key="9">
    <source>
        <dbReference type="ARBA" id="ARBA00049447"/>
    </source>
</evidence>
<dbReference type="STRING" id="1531966.A0A0A1TIW3"/>
<accession>A0A0A1TIW3</accession>
<evidence type="ECO:0000313" key="13">
    <source>
        <dbReference type="Proteomes" id="UP000039046"/>
    </source>
</evidence>
<evidence type="ECO:0000256" key="3">
    <source>
        <dbReference type="ARBA" id="ARBA00022643"/>
    </source>
</evidence>
<comment type="catalytic activity">
    <reaction evidence="9">
        <text>a 5,6-dihydrouridine in mRNA + NADP(+) = a uridine in mRNA + NADPH + H(+)</text>
        <dbReference type="Rhea" id="RHEA:69855"/>
        <dbReference type="Rhea" id="RHEA-COMP:14658"/>
        <dbReference type="Rhea" id="RHEA-COMP:17789"/>
        <dbReference type="ChEBI" id="CHEBI:15378"/>
        <dbReference type="ChEBI" id="CHEBI:57783"/>
        <dbReference type="ChEBI" id="CHEBI:58349"/>
        <dbReference type="ChEBI" id="CHEBI:65315"/>
        <dbReference type="ChEBI" id="CHEBI:74443"/>
    </reaction>
    <physiologicalReaction direction="right-to-left" evidence="9">
        <dbReference type="Rhea" id="RHEA:69857"/>
    </physiologicalReaction>
</comment>
<dbReference type="InterPro" id="IPR035587">
    <property type="entry name" value="DUS-like_FMN-bd"/>
</dbReference>
<dbReference type="HOGENOM" id="CLU_013299_3_2_1"/>
<evidence type="ECO:0000256" key="7">
    <source>
        <dbReference type="ARBA" id="ARBA00045934"/>
    </source>
</evidence>
<keyword evidence="5" id="KW-0819">tRNA processing</keyword>
<dbReference type="InterPro" id="IPR052582">
    <property type="entry name" value="tRNA-DUS-like"/>
</dbReference>
<dbReference type="InterPro" id="IPR018517">
    <property type="entry name" value="tRNA_hU_synthase_CS"/>
</dbReference>
<keyword evidence="4" id="KW-0507">mRNA processing</keyword>
<sequence>MFLRRIMTAAAETKKVPIPARGVDHRGKIVLAPMVRSGELPSRLLALKYGADLVWGPEIVDRAIIGTTKRINETTKVVEWFRLANHGKKDPPPGAKENVVFATLPDKESKRLIFQMGTSDPDRAVEAARVVATDVDGIDVNAGCPKPFSTSGGMGAALLRTPDKLCAILEALVKNILPEYQIGITVKIRILETAAETETLVRRLVATGITGLTVHCRTTPMRPRERAIRGQLRMIADICREAGVACLMNGDVESREEGKKLAEEFGANGAMIATAAEKNPSCFQTTEQGGLLPWKEVVTEYIKTAMAVENRFSNTKYLLTQMVPGKEAAYRLVTQCKSYSDLVKALELDDLVEAAKVCDVARGLDQPPPPKHGKKGHNNPSAMAAGGKMRSKSEKKQKPLSERGSTKTEVKPEAVAA</sequence>
<comment type="function">
    <text evidence="7">Catalyzes the synthesis of dihydrouridine, a modified base found in the D-loop of most tRNAs. Specifically modifies U47 in cytoplasmic tRNAs. Catalyzes the synthesis of dihydrouridine in some mRNAs, thereby affecting their translation.</text>
</comment>
<dbReference type="Proteomes" id="UP000039046">
    <property type="component" value="Unassembled WGS sequence"/>
</dbReference>
<feature type="region of interest" description="Disordered" evidence="10">
    <location>
        <begin position="363"/>
        <end position="417"/>
    </location>
</feature>
<dbReference type="AlphaFoldDB" id="A0A0A1TIW3"/>
<dbReference type="GO" id="GO:0005737">
    <property type="term" value="C:cytoplasm"/>
    <property type="evidence" value="ECO:0007669"/>
    <property type="project" value="TreeGrafter"/>
</dbReference>
<dbReference type="Pfam" id="PF01207">
    <property type="entry name" value="Dus"/>
    <property type="match status" value="1"/>
</dbReference>
<keyword evidence="6" id="KW-0560">Oxidoreductase</keyword>
<dbReference type="PANTHER" id="PTHR45936:SF1">
    <property type="entry name" value="TRNA-DIHYDROURIDINE(20) SYNTHASE [NAD(P)+]-LIKE"/>
    <property type="match status" value="1"/>
</dbReference>
<evidence type="ECO:0000256" key="2">
    <source>
        <dbReference type="ARBA" id="ARBA00022630"/>
    </source>
</evidence>
<dbReference type="CDD" id="cd02801">
    <property type="entry name" value="DUS_like_FMN"/>
    <property type="match status" value="1"/>
</dbReference>
<dbReference type="OrthoDB" id="10262250at2759"/>
<keyword evidence="13" id="KW-1185">Reference proteome</keyword>
<dbReference type="GO" id="GO:0102264">
    <property type="term" value="F:tRNA-dihydrouridine20 synthase activity"/>
    <property type="evidence" value="ECO:0007669"/>
    <property type="project" value="EnsemblFungi"/>
</dbReference>
<protein>
    <submittedName>
        <fullName evidence="12">Putative tRNA-dihydrouridine synthase</fullName>
    </submittedName>
</protein>
<dbReference type="PANTHER" id="PTHR45936">
    <property type="entry name" value="TRNA-DIHYDROURIDINE(20) SYNTHASE [NAD(P)+]-LIKE"/>
    <property type="match status" value="1"/>
</dbReference>
<reference evidence="12 13" key="1">
    <citation type="journal article" date="2015" name="Genome Announc.">
        <title>Draft Genome Sequence and Gene Annotation of the Entomopathogenic Fungus Verticillium hemipterigenum.</title>
        <authorList>
            <person name="Horn F."/>
            <person name="Habel A."/>
            <person name="Scharf D.H."/>
            <person name="Dworschak J."/>
            <person name="Brakhage A.A."/>
            <person name="Guthke R."/>
            <person name="Hertweck C."/>
            <person name="Linde J."/>
        </authorList>
    </citation>
    <scope>NUCLEOTIDE SEQUENCE [LARGE SCALE GENOMIC DNA]</scope>
</reference>
<dbReference type="GO" id="GO:0050660">
    <property type="term" value="F:flavin adenine dinucleotide binding"/>
    <property type="evidence" value="ECO:0007669"/>
    <property type="project" value="InterPro"/>
</dbReference>
<comment type="cofactor">
    <cofactor evidence="1">
        <name>FMN</name>
        <dbReference type="ChEBI" id="CHEBI:58210"/>
    </cofactor>
</comment>
<feature type="compositionally biased region" description="Basic and acidic residues" evidence="10">
    <location>
        <begin position="391"/>
        <end position="417"/>
    </location>
</feature>
<evidence type="ECO:0000259" key="11">
    <source>
        <dbReference type="Pfam" id="PF01207"/>
    </source>
</evidence>
<evidence type="ECO:0000256" key="10">
    <source>
        <dbReference type="SAM" id="MobiDB-lite"/>
    </source>
</evidence>
<evidence type="ECO:0000256" key="4">
    <source>
        <dbReference type="ARBA" id="ARBA00022664"/>
    </source>
</evidence>
<dbReference type="SUPFAM" id="SSF51395">
    <property type="entry name" value="FMN-linked oxidoreductases"/>
    <property type="match status" value="1"/>
</dbReference>
<proteinExistence type="predicted"/>
<keyword evidence="3" id="KW-0288">FMN</keyword>
<dbReference type="EMBL" id="CDHN01000008">
    <property type="protein sequence ID" value="CEJ94999.1"/>
    <property type="molecule type" value="Genomic_DNA"/>
</dbReference>
<evidence type="ECO:0000256" key="6">
    <source>
        <dbReference type="ARBA" id="ARBA00023002"/>
    </source>
</evidence>
<evidence type="ECO:0000256" key="1">
    <source>
        <dbReference type="ARBA" id="ARBA00001917"/>
    </source>
</evidence>
<dbReference type="InterPro" id="IPR013785">
    <property type="entry name" value="Aldolase_TIM"/>
</dbReference>
<dbReference type="Gene3D" id="3.20.20.70">
    <property type="entry name" value="Aldolase class I"/>
    <property type="match status" value="1"/>
</dbReference>
<keyword evidence="2" id="KW-0285">Flavoprotein</keyword>
<feature type="domain" description="DUS-like FMN-binding" evidence="11">
    <location>
        <begin position="97"/>
        <end position="338"/>
    </location>
</feature>
<gene>
    <name evidence="12" type="ORF">VHEMI10503</name>
</gene>
<comment type="catalytic activity">
    <reaction evidence="8">
        <text>a 5,6-dihydrouridine in mRNA + NAD(+) = a uridine in mRNA + NADH + H(+)</text>
        <dbReference type="Rhea" id="RHEA:69851"/>
        <dbReference type="Rhea" id="RHEA-COMP:14658"/>
        <dbReference type="Rhea" id="RHEA-COMP:17789"/>
        <dbReference type="ChEBI" id="CHEBI:15378"/>
        <dbReference type="ChEBI" id="CHEBI:57540"/>
        <dbReference type="ChEBI" id="CHEBI:57945"/>
        <dbReference type="ChEBI" id="CHEBI:65315"/>
        <dbReference type="ChEBI" id="CHEBI:74443"/>
    </reaction>
    <physiologicalReaction direction="right-to-left" evidence="8">
        <dbReference type="Rhea" id="RHEA:69853"/>
    </physiologicalReaction>
</comment>
<dbReference type="GO" id="GO:0006397">
    <property type="term" value="P:mRNA processing"/>
    <property type="evidence" value="ECO:0007669"/>
    <property type="project" value="UniProtKB-KW"/>
</dbReference>
<name>A0A0A1TIW3_9HYPO</name>
<dbReference type="PROSITE" id="PS01136">
    <property type="entry name" value="UPF0034"/>
    <property type="match status" value="1"/>
</dbReference>
<evidence type="ECO:0000313" key="12">
    <source>
        <dbReference type="EMBL" id="CEJ94999.1"/>
    </source>
</evidence>